<evidence type="ECO:0008006" key="4">
    <source>
        <dbReference type="Google" id="ProtNLM"/>
    </source>
</evidence>
<dbReference type="EMBL" id="SSOP01000032">
    <property type="protein sequence ID" value="KAB5593709.1"/>
    <property type="molecule type" value="Genomic_DNA"/>
</dbReference>
<reference evidence="2 3" key="1">
    <citation type="journal article" date="2019" name="Fungal Biol. Biotechnol.">
        <title>Draft genome sequence of fastidious pathogen Ceratobasidium theobromae, which causes vascular-streak dieback in Theobroma cacao.</title>
        <authorList>
            <person name="Ali S.S."/>
            <person name="Asman A."/>
            <person name="Shao J."/>
            <person name="Firmansyah A.P."/>
            <person name="Susilo A.W."/>
            <person name="Rosmana A."/>
            <person name="McMahon P."/>
            <person name="Junaid M."/>
            <person name="Guest D."/>
            <person name="Kheng T.Y."/>
            <person name="Meinhardt L.W."/>
            <person name="Bailey B.A."/>
        </authorList>
    </citation>
    <scope>NUCLEOTIDE SEQUENCE [LARGE SCALE GENOMIC DNA]</scope>
    <source>
        <strain evidence="2 3">CT2</strain>
    </source>
</reference>
<feature type="transmembrane region" description="Helical" evidence="1">
    <location>
        <begin position="441"/>
        <end position="468"/>
    </location>
</feature>
<evidence type="ECO:0000313" key="2">
    <source>
        <dbReference type="EMBL" id="KAB5593709.1"/>
    </source>
</evidence>
<sequence length="490" mass="55430">MTPRAELSSTIQETIPSRSRRYDDYHAGHSKKRIIPVGPIDVREGDNDASLPFGSVPEGWNELIHVIEGLPFFYNPKLKVITDAYIRIPALLAQVEFWHAQISQALQFIDNIDNQLSTMDIYIDPLQDPRTGQKKCAYYLVDHTRCTLAFLRRVETSTIGLPDVRSTIHLERVLRCEYWTHFEYMPRPDVDHSVSARKLQAQLAALMIDNISSEGSTSPFTPNECERYIQAIEKSCDAEYLNWTISRIYALLLQSQIINLHGEQRARADRMMIVSGQHASVRSAAYLQRSKLMFDWPGAHLARLEYTWTDRVIYSHHWKKLLEQLIEEWIAAAWMIGLVWISNMVLFSTVSSPIFSLILVISTAFSVFGAAKALFLIRTHRALGQFALHGSQYFQSHEKCGTGLQNLSFEYSYPWACALWAGGLTTLVMVWAVLTEVIASLLNLALSVGFIPSYVAFTGLLMAGAWAYGRGVSLNPSKIVSIMSTPQCSQ</sequence>
<name>A0A5N5QPY8_9AGAM</name>
<comment type="caution">
    <text evidence="2">The sequence shown here is derived from an EMBL/GenBank/DDBJ whole genome shotgun (WGS) entry which is preliminary data.</text>
</comment>
<evidence type="ECO:0000313" key="3">
    <source>
        <dbReference type="Proteomes" id="UP000383932"/>
    </source>
</evidence>
<keyword evidence="3" id="KW-1185">Reference proteome</keyword>
<protein>
    <recommendedName>
        <fullName evidence="4">Transmembrane protein</fullName>
    </recommendedName>
</protein>
<dbReference type="Proteomes" id="UP000383932">
    <property type="component" value="Unassembled WGS sequence"/>
</dbReference>
<feature type="transmembrane region" description="Helical" evidence="1">
    <location>
        <begin position="329"/>
        <end position="347"/>
    </location>
</feature>
<keyword evidence="1" id="KW-0472">Membrane</keyword>
<gene>
    <name evidence="2" type="ORF">CTheo_2892</name>
</gene>
<keyword evidence="1" id="KW-0812">Transmembrane</keyword>
<accession>A0A5N5QPY8</accession>
<feature type="transmembrane region" description="Helical" evidence="1">
    <location>
        <begin position="413"/>
        <end position="434"/>
    </location>
</feature>
<dbReference type="AlphaFoldDB" id="A0A5N5QPY8"/>
<evidence type="ECO:0000256" key="1">
    <source>
        <dbReference type="SAM" id="Phobius"/>
    </source>
</evidence>
<feature type="transmembrane region" description="Helical" evidence="1">
    <location>
        <begin position="354"/>
        <end position="377"/>
    </location>
</feature>
<proteinExistence type="predicted"/>
<keyword evidence="1" id="KW-1133">Transmembrane helix</keyword>
<organism evidence="2 3">
    <name type="scientific">Ceratobasidium theobromae</name>
    <dbReference type="NCBI Taxonomy" id="1582974"/>
    <lineage>
        <taxon>Eukaryota</taxon>
        <taxon>Fungi</taxon>
        <taxon>Dikarya</taxon>
        <taxon>Basidiomycota</taxon>
        <taxon>Agaricomycotina</taxon>
        <taxon>Agaricomycetes</taxon>
        <taxon>Cantharellales</taxon>
        <taxon>Ceratobasidiaceae</taxon>
        <taxon>Ceratobasidium</taxon>
    </lineage>
</organism>
<dbReference type="OrthoDB" id="2674421at2759"/>